<evidence type="ECO:0000313" key="2">
    <source>
        <dbReference type="Proteomes" id="UP001276659"/>
    </source>
</evidence>
<name>A0AAD9ZCL3_9LECA</name>
<accession>A0AAD9ZCL3</accession>
<dbReference type="EMBL" id="JASNWA010000004">
    <property type="protein sequence ID" value="KAK3176056.1"/>
    <property type="molecule type" value="Genomic_DNA"/>
</dbReference>
<gene>
    <name evidence="1" type="ORF">OEA41_007378</name>
</gene>
<evidence type="ECO:0000313" key="1">
    <source>
        <dbReference type="EMBL" id="KAK3176056.1"/>
    </source>
</evidence>
<comment type="caution">
    <text evidence="1">The sequence shown here is derived from an EMBL/GenBank/DDBJ whole genome shotgun (WGS) entry which is preliminary data.</text>
</comment>
<reference evidence="1" key="1">
    <citation type="submission" date="2022-11" db="EMBL/GenBank/DDBJ databases">
        <title>Chromosomal genome sequence assembly and mating type (MAT) locus characterization of the leprose asexual lichenized fungus Lepraria neglecta (Nyl.) Erichsen.</title>
        <authorList>
            <person name="Allen J.L."/>
            <person name="Pfeffer B."/>
        </authorList>
    </citation>
    <scope>NUCLEOTIDE SEQUENCE</scope>
    <source>
        <strain evidence="1">Allen 5258</strain>
    </source>
</reference>
<keyword evidence="2" id="KW-1185">Reference proteome</keyword>
<organism evidence="1 2">
    <name type="scientific">Lepraria neglecta</name>
    <dbReference type="NCBI Taxonomy" id="209136"/>
    <lineage>
        <taxon>Eukaryota</taxon>
        <taxon>Fungi</taxon>
        <taxon>Dikarya</taxon>
        <taxon>Ascomycota</taxon>
        <taxon>Pezizomycotina</taxon>
        <taxon>Lecanoromycetes</taxon>
        <taxon>OSLEUM clade</taxon>
        <taxon>Lecanoromycetidae</taxon>
        <taxon>Lecanorales</taxon>
        <taxon>Lecanorineae</taxon>
        <taxon>Stereocaulaceae</taxon>
        <taxon>Lepraria</taxon>
    </lineage>
</organism>
<dbReference type="Proteomes" id="UP001276659">
    <property type="component" value="Unassembled WGS sequence"/>
</dbReference>
<sequence length="134" mass="14901">MTIVLCVEGASLDVTGMVREEDETLCWQEDPFIRSPNGIGVKISFRFSKGNRKLQLTDGIRTFAFPPSTRDQHELVAGLVFLSIALSVGIFEFSTAEGLFDGEDIYFPITAAMQKDPVLVKVSRSSLELKKPMR</sequence>
<proteinExistence type="predicted"/>
<dbReference type="AlphaFoldDB" id="A0AAD9ZCL3"/>
<protein>
    <submittedName>
        <fullName evidence="1">Uncharacterized protein</fullName>
    </submittedName>
</protein>